<sequence>MDHCWDKVEEIIELTGDNASYYFSQAMNGTIRIKGRFIRDENGKLRPVLVKTSYRPAIPYDVPASETRSWGVVPTQLSISISPVTSVA</sequence>
<evidence type="ECO:0000313" key="1">
    <source>
        <dbReference type="EMBL" id="PHJ36700.1"/>
    </source>
</evidence>
<organism evidence="1 2">
    <name type="scientific">Desulforamulus profundi</name>
    <dbReference type="NCBI Taxonomy" id="1383067"/>
    <lineage>
        <taxon>Bacteria</taxon>
        <taxon>Bacillati</taxon>
        <taxon>Bacillota</taxon>
        <taxon>Clostridia</taxon>
        <taxon>Eubacteriales</taxon>
        <taxon>Peptococcaceae</taxon>
        <taxon>Desulforamulus</taxon>
    </lineage>
</organism>
<dbReference type="Proteomes" id="UP000222564">
    <property type="component" value="Unassembled WGS sequence"/>
</dbReference>
<evidence type="ECO:0000313" key="2">
    <source>
        <dbReference type="Proteomes" id="UP000222564"/>
    </source>
</evidence>
<gene>
    <name evidence="1" type="ORF">P378_20795</name>
</gene>
<protein>
    <submittedName>
        <fullName evidence="1">Uncharacterized protein</fullName>
    </submittedName>
</protein>
<name>A0A2C6LFT8_9FIRM</name>
<dbReference type="RefSeq" id="WP_099084251.1">
    <property type="nucleotide sequence ID" value="NZ_AWQQ01000158.1"/>
</dbReference>
<dbReference type="OrthoDB" id="1787396at2"/>
<reference evidence="1 2" key="1">
    <citation type="submission" date="2013-09" db="EMBL/GenBank/DDBJ databases">
        <title>Biodegradation of hydrocarbons in the deep terrestrial subsurface : characterization of a microbial consortium composed of two Desulfotomaculum species originating from a deep geological formation.</title>
        <authorList>
            <person name="Aullo T."/>
            <person name="Berlendis S."/>
            <person name="Lascourreges J.-F."/>
            <person name="Dessort D."/>
            <person name="Saint-Laurent S."/>
            <person name="Schraauwers B."/>
            <person name="Mas J."/>
            <person name="Magot M."/>
            <person name="Ranchou-Peyruse A."/>
        </authorList>
    </citation>
    <scope>NUCLEOTIDE SEQUENCE [LARGE SCALE GENOMIC DNA]</scope>
    <source>
        <strain evidence="1 2">Bs107</strain>
    </source>
</reference>
<dbReference type="AlphaFoldDB" id="A0A2C6LFT8"/>
<proteinExistence type="predicted"/>
<dbReference type="EMBL" id="AWQQ01000158">
    <property type="protein sequence ID" value="PHJ36700.1"/>
    <property type="molecule type" value="Genomic_DNA"/>
</dbReference>
<keyword evidence="2" id="KW-1185">Reference proteome</keyword>
<comment type="caution">
    <text evidence="1">The sequence shown here is derived from an EMBL/GenBank/DDBJ whole genome shotgun (WGS) entry which is preliminary data.</text>
</comment>
<accession>A0A2C6LFT8</accession>